<feature type="non-terminal residue" evidence="1">
    <location>
        <position position="17"/>
    </location>
</feature>
<gene>
    <name evidence="1" type="ORF">Gorai_019968</name>
</gene>
<reference evidence="1 2" key="1">
    <citation type="journal article" date="2019" name="Genome Biol. Evol.">
        <title>Insights into the evolution of the New World diploid cottons (Gossypium, subgenus Houzingenia) based on genome sequencing.</title>
        <authorList>
            <person name="Grover C.E."/>
            <person name="Arick M.A. 2nd"/>
            <person name="Thrash A."/>
            <person name="Conover J.L."/>
            <person name="Sanders W.S."/>
            <person name="Peterson D.G."/>
            <person name="Frelichowski J.E."/>
            <person name="Scheffler J.A."/>
            <person name="Scheffler B.E."/>
            <person name="Wendel J.F."/>
        </authorList>
    </citation>
    <scope>NUCLEOTIDE SEQUENCE [LARGE SCALE GENOMIC DNA]</scope>
    <source>
        <strain evidence="1">8</strain>
        <tissue evidence="1">Leaf</tissue>
    </source>
</reference>
<evidence type="ECO:0000313" key="2">
    <source>
        <dbReference type="Proteomes" id="UP000593578"/>
    </source>
</evidence>
<comment type="caution">
    <text evidence="1">The sequence shown here is derived from an EMBL/GenBank/DDBJ whole genome shotgun (WGS) entry which is preliminary data.</text>
</comment>
<accession>A0A7J8PQM3</accession>
<name>A0A7J8PQM3_GOSRA</name>
<dbReference type="AlphaFoldDB" id="A0A7J8PQM3"/>
<dbReference type="EMBL" id="JABEZZ010000007">
    <property type="protein sequence ID" value="MBA0591290.1"/>
    <property type="molecule type" value="Genomic_DNA"/>
</dbReference>
<dbReference type="Proteomes" id="UP000593578">
    <property type="component" value="Unassembled WGS sequence"/>
</dbReference>
<organism evidence="1 2">
    <name type="scientific">Gossypium raimondii</name>
    <name type="common">Peruvian cotton</name>
    <name type="synonym">Gossypium klotzschianum subsp. raimondii</name>
    <dbReference type="NCBI Taxonomy" id="29730"/>
    <lineage>
        <taxon>Eukaryota</taxon>
        <taxon>Viridiplantae</taxon>
        <taxon>Streptophyta</taxon>
        <taxon>Embryophyta</taxon>
        <taxon>Tracheophyta</taxon>
        <taxon>Spermatophyta</taxon>
        <taxon>Magnoliopsida</taxon>
        <taxon>eudicotyledons</taxon>
        <taxon>Gunneridae</taxon>
        <taxon>Pentapetalae</taxon>
        <taxon>rosids</taxon>
        <taxon>malvids</taxon>
        <taxon>Malvales</taxon>
        <taxon>Malvaceae</taxon>
        <taxon>Malvoideae</taxon>
        <taxon>Gossypium</taxon>
    </lineage>
</organism>
<protein>
    <submittedName>
        <fullName evidence="1">Uncharacterized protein</fullName>
    </submittedName>
</protein>
<proteinExistence type="predicted"/>
<evidence type="ECO:0000313" key="1">
    <source>
        <dbReference type="EMBL" id="MBA0591290.1"/>
    </source>
</evidence>
<sequence>MGPVAQRIRARGYKLRC</sequence>